<evidence type="ECO:0000313" key="4">
    <source>
        <dbReference type="Proteomes" id="UP000239907"/>
    </source>
</evidence>
<dbReference type="EMBL" id="MQWA01000001">
    <property type="protein sequence ID" value="PQJ29487.1"/>
    <property type="molecule type" value="Genomic_DNA"/>
</dbReference>
<feature type="transmembrane region" description="Helical" evidence="1">
    <location>
        <begin position="20"/>
        <end position="37"/>
    </location>
</feature>
<evidence type="ECO:0000256" key="1">
    <source>
        <dbReference type="SAM" id="Phobius"/>
    </source>
</evidence>
<feature type="transmembrane region" description="Helical" evidence="1">
    <location>
        <begin position="49"/>
        <end position="67"/>
    </location>
</feature>
<dbReference type="Pfam" id="PF10077">
    <property type="entry name" value="DUF2314"/>
    <property type="match status" value="1"/>
</dbReference>
<protein>
    <recommendedName>
        <fullName evidence="2">DUF2314 domain-containing protein</fullName>
    </recommendedName>
</protein>
<dbReference type="Proteomes" id="UP000239907">
    <property type="component" value="Unassembled WGS sequence"/>
</dbReference>
<feature type="domain" description="DUF2314" evidence="2">
    <location>
        <begin position="89"/>
        <end position="198"/>
    </location>
</feature>
<dbReference type="InterPro" id="IPR018756">
    <property type="entry name" value="DUF2314"/>
</dbReference>
<keyword evidence="1" id="KW-0812">Transmembrane</keyword>
<accession>A0A2S7U4P6</accession>
<organism evidence="3 4">
    <name type="scientific">Rubritalea profundi</name>
    <dbReference type="NCBI Taxonomy" id="1658618"/>
    <lineage>
        <taxon>Bacteria</taxon>
        <taxon>Pseudomonadati</taxon>
        <taxon>Verrucomicrobiota</taxon>
        <taxon>Verrucomicrobiia</taxon>
        <taxon>Verrucomicrobiales</taxon>
        <taxon>Rubritaleaceae</taxon>
        <taxon>Rubritalea</taxon>
    </lineage>
</organism>
<keyword evidence="1" id="KW-0472">Membrane</keyword>
<dbReference type="AlphaFoldDB" id="A0A2S7U4P6"/>
<gene>
    <name evidence="3" type="ORF">BSZ32_13965</name>
</gene>
<evidence type="ECO:0000313" key="3">
    <source>
        <dbReference type="EMBL" id="PQJ29487.1"/>
    </source>
</evidence>
<name>A0A2S7U4P6_9BACT</name>
<evidence type="ECO:0000259" key="2">
    <source>
        <dbReference type="Pfam" id="PF10077"/>
    </source>
</evidence>
<proteinExistence type="predicted"/>
<sequence length="216" mass="24826">MIRALYVLLKMIRIYIKRLFGLITLLMGIALSGWFIYNQFCPTEEFKSGFKSVFQLFFPLICLVTGWKNIRYKGKSIEEVVPADLQCSELEASVAKAKETMSDFLKEVDKGIDGAYIKFPLQSEDGPIEHIWAYVHFYRNELFNVSLANEPIDDSEDYDGRQDVGIDQVQDWQIIDSDGSIRGAYSLIALFEYWGNQGKDLSPLMKLQKSQLTYAK</sequence>
<keyword evidence="4" id="KW-1185">Reference proteome</keyword>
<reference evidence="3 4" key="1">
    <citation type="submission" date="2016-12" db="EMBL/GenBank/DDBJ databases">
        <title>Study of bacterial adaptation to deep sea.</title>
        <authorList>
            <person name="Song J."/>
            <person name="Yoshizawa S."/>
            <person name="Kogure K."/>
        </authorList>
    </citation>
    <scope>NUCLEOTIDE SEQUENCE [LARGE SCALE GENOMIC DNA]</scope>
    <source>
        <strain evidence="3 4">SAORIC-165</strain>
    </source>
</reference>
<comment type="caution">
    <text evidence="3">The sequence shown here is derived from an EMBL/GenBank/DDBJ whole genome shotgun (WGS) entry which is preliminary data.</text>
</comment>
<keyword evidence="1" id="KW-1133">Transmembrane helix</keyword>